<reference evidence="1 2" key="1">
    <citation type="submission" date="2023-02" db="EMBL/GenBank/DDBJ databases">
        <title>LHISI_Scaffold_Assembly.</title>
        <authorList>
            <person name="Stuart O.P."/>
            <person name="Cleave R."/>
            <person name="Magrath M.J.L."/>
            <person name="Mikheyev A.S."/>
        </authorList>
    </citation>
    <scope>NUCLEOTIDE SEQUENCE [LARGE SCALE GENOMIC DNA]</scope>
    <source>
        <strain evidence="1">Daus_M_001</strain>
        <tissue evidence="1">Leg muscle</tissue>
    </source>
</reference>
<sequence length="209" mass="24381">MYGLYFEFCKEKQVNNPVKESLYISIFNTQLNLSFKQPDTDTYLTCDILESIHLQMAEKARSTKNDAQQLAKDSSATIKAISSHLQKTSPSQSWTYNYGVHGLLGRRAAMCMWHKGETSRGSQEIGLCFLKYVQQLPPSYGNKKSFHFWIYIVKHTSLQTIDHKFLISYHSYMECDQDFVLKHHQYITSIYLYLMIGHSLWHVHVVHSK</sequence>
<evidence type="ECO:0000313" key="1">
    <source>
        <dbReference type="EMBL" id="KAJ8890936.1"/>
    </source>
</evidence>
<proteinExistence type="predicted"/>
<comment type="caution">
    <text evidence="1">The sequence shown here is derived from an EMBL/GenBank/DDBJ whole genome shotgun (WGS) entry which is preliminary data.</text>
</comment>
<accession>A0ABQ9I2T1</accession>
<protein>
    <submittedName>
        <fullName evidence="1">Uncharacterized protein</fullName>
    </submittedName>
</protein>
<name>A0ABQ9I2T1_9NEOP</name>
<dbReference type="Proteomes" id="UP001159363">
    <property type="component" value="Chromosome 3"/>
</dbReference>
<keyword evidence="2" id="KW-1185">Reference proteome</keyword>
<evidence type="ECO:0000313" key="2">
    <source>
        <dbReference type="Proteomes" id="UP001159363"/>
    </source>
</evidence>
<dbReference type="EMBL" id="JARBHB010000003">
    <property type="protein sequence ID" value="KAJ8890936.1"/>
    <property type="molecule type" value="Genomic_DNA"/>
</dbReference>
<organism evidence="1 2">
    <name type="scientific">Dryococelus australis</name>
    <dbReference type="NCBI Taxonomy" id="614101"/>
    <lineage>
        <taxon>Eukaryota</taxon>
        <taxon>Metazoa</taxon>
        <taxon>Ecdysozoa</taxon>
        <taxon>Arthropoda</taxon>
        <taxon>Hexapoda</taxon>
        <taxon>Insecta</taxon>
        <taxon>Pterygota</taxon>
        <taxon>Neoptera</taxon>
        <taxon>Polyneoptera</taxon>
        <taxon>Phasmatodea</taxon>
        <taxon>Verophasmatodea</taxon>
        <taxon>Anareolatae</taxon>
        <taxon>Phasmatidae</taxon>
        <taxon>Eurycanthinae</taxon>
        <taxon>Dryococelus</taxon>
    </lineage>
</organism>
<gene>
    <name evidence="1" type="ORF">PR048_010445</name>
</gene>